<dbReference type="InterPro" id="IPR000531">
    <property type="entry name" value="Beta-barrel_TonB"/>
</dbReference>
<evidence type="ECO:0000256" key="4">
    <source>
        <dbReference type="ARBA" id="ARBA00022692"/>
    </source>
</evidence>
<protein>
    <submittedName>
        <fullName evidence="13">TonB-dependent receptor</fullName>
    </submittedName>
</protein>
<evidence type="ECO:0000256" key="2">
    <source>
        <dbReference type="ARBA" id="ARBA00022448"/>
    </source>
</evidence>
<dbReference type="Gene3D" id="2.40.170.20">
    <property type="entry name" value="TonB-dependent receptor, beta-barrel domain"/>
    <property type="match status" value="1"/>
</dbReference>
<comment type="caution">
    <text evidence="13">The sequence shown here is derived from an EMBL/GenBank/DDBJ whole genome shotgun (WGS) entry which is preliminary data.</text>
</comment>
<dbReference type="RefSeq" id="WP_188819620.1">
    <property type="nucleotide sequence ID" value="NZ_BMLK01000008.1"/>
</dbReference>
<reference evidence="14" key="1">
    <citation type="journal article" date="2019" name="Int. J. Syst. Evol. Microbiol.">
        <title>The Global Catalogue of Microorganisms (GCM) 10K type strain sequencing project: providing services to taxonomists for standard genome sequencing and annotation.</title>
        <authorList>
            <consortium name="The Broad Institute Genomics Platform"/>
            <consortium name="The Broad Institute Genome Sequencing Center for Infectious Disease"/>
            <person name="Wu L."/>
            <person name="Ma J."/>
        </authorList>
    </citation>
    <scope>NUCLEOTIDE SEQUENCE [LARGE SCALE GENOMIC DNA]</scope>
    <source>
        <strain evidence="14">CGMCC 1.6784</strain>
    </source>
</reference>
<dbReference type="PANTHER" id="PTHR30069">
    <property type="entry name" value="TONB-DEPENDENT OUTER MEMBRANE RECEPTOR"/>
    <property type="match status" value="1"/>
</dbReference>
<sequence>MPQLIRLRHTRALRAALLTTCVFFASNAHAQDGDNALPTVDVDTSAQVQPGATLSQTSVSAETLRAGDATSSDTAGILTAIPGVSVNGGGGFSSMPAIRGLSEQRITVLVDGQPIDAACPNDMNSPLSYTMPQTIASVTVVPGVAPVSMGGDNIGGVISVTAPEPRFSTDGTLLLTGEASAFYRSNGDGFGGAVTLTAAGTNLSATYTGSYTQADNYKGGGSKGEVLSTEYAKTDHALALAWQNAAGLWEIKGGYHFSPYEGFANQWMDMTSNKSWFVQGRYRGVFDWGDVDLSASYRDTDHEMNFLADKLPGDMPMNTEVHTFTSAAKFQIPVSANHTAKFGLEYNHQWLDDYWPPVEGSMMMGPNTFVNVNEAYRNRIGAYAEWQAQFSETLSGVFGVRYDRVEMNTGDVQPYGTSMMQMADVMAANAFNASDRSRNDNNWSGSAILTWAPSDSLALELGYAHKTRSPNIYERYTWGRGSMASRMIGWFGDGNGYVGNLNLKPESADTVSATASFAPAAGLSFKVSPYYTRVDDYIDAVYVQVLRDMMGMPTPFVQLQFANLDAEFYGVDVSGEAVVSGTREQGTLVTASLAWVHGENLTEDLPLYHQMPLNAKLGVAHRTGALELGGEVEWVDRKDRVDPRRNEPETASYALVNLRAAYTLAGVRLSVEAANLFDKGYDLPLGGMAIGEYRSTGTLRPVAGRGRSINLGVSTKF</sequence>
<dbReference type="CDD" id="cd01347">
    <property type="entry name" value="ligand_gated_channel"/>
    <property type="match status" value="1"/>
</dbReference>
<keyword evidence="5 9" id="KW-0798">TonB box</keyword>
<keyword evidence="14" id="KW-1185">Reference proteome</keyword>
<dbReference type="Pfam" id="PF00593">
    <property type="entry name" value="TonB_dep_Rec_b-barrel"/>
    <property type="match status" value="1"/>
</dbReference>
<evidence type="ECO:0000256" key="1">
    <source>
        <dbReference type="ARBA" id="ARBA00004571"/>
    </source>
</evidence>
<evidence type="ECO:0000259" key="12">
    <source>
        <dbReference type="Pfam" id="PF07715"/>
    </source>
</evidence>
<keyword evidence="3 8" id="KW-1134">Transmembrane beta strand</keyword>
<keyword evidence="6 8" id="KW-0472">Membrane</keyword>
<dbReference type="SUPFAM" id="SSF56935">
    <property type="entry name" value="Porins"/>
    <property type="match status" value="1"/>
</dbReference>
<feature type="domain" description="TonB-dependent receptor plug" evidence="12">
    <location>
        <begin position="54"/>
        <end position="157"/>
    </location>
</feature>
<dbReference type="Gene3D" id="2.170.130.10">
    <property type="entry name" value="TonB-dependent receptor, plug domain"/>
    <property type="match status" value="1"/>
</dbReference>
<evidence type="ECO:0000256" key="9">
    <source>
        <dbReference type="RuleBase" id="RU003357"/>
    </source>
</evidence>
<evidence type="ECO:0000256" key="7">
    <source>
        <dbReference type="ARBA" id="ARBA00023237"/>
    </source>
</evidence>
<keyword evidence="7 8" id="KW-0998">Cell outer membrane</keyword>
<proteinExistence type="inferred from homology"/>
<comment type="subcellular location">
    <subcellularLocation>
        <location evidence="1 8">Cell outer membrane</location>
        <topology evidence="1 8">Multi-pass membrane protein</topology>
    </subcellularLocation>
</comment>
<keyword evidence="2 8" id="KW-0813">Transport</keyword>
<keyword evidence="4 8" id="KW-0812">Transmembrane</keyword>
<evidence type="ECO:0000313" key="13">
    <source>
        <dbReference type="EMBL" id="GGN49819.1"/>
    </source>
</evidence>
<comment type="similarity">
    <text evidence="8 9">Belongs to the TonB-dependent receptor family.</text>
</comment>
<organism evidence="13 14">
    <name type="scientific">Novosphingobium indicum</name>
    <dbReference type="NCBI Taxonomy" id="462949"/>
    <lineage>
        <taxon>Bacteria</taxon>
        <taxon>Pseudomonadati</taxon>
        <taxon>Pseudomonadota</taxon>
        <taxon>Alphaproteobacteria</taxon>
        <taxon>Sphingomonadales</taxon>
        <taxon>Sphingomonadaceae</taxon>
        <taxon>Novosphingobium</taxon>
    </lineage>
</organism>
<feature type="signal peptide" evidence="10">
    <location>
        <begin position="1"/>
        <end position="30"/>
    </location>
</feature>
<keyword evidence="10" id="KW-0732">Signal</keyword>
<feature type="chain" id="PRO_5045039904" evidence="10">
    <location>
        <begin position="31"/>
        <end position="717"/>
    </location>
</feature>
<dbReference type="Pfam" id="PF07715">
    <property type="entry name" value="Plug"/>
    <property type="match status" value="1"/>
</dbReference>
<evidence type="ECO:0000259" key="11">
    <source>
        <dbReference type="Pfam" id="PF00593"/>
    </source>
</evidence>
<feature type="domain" description="TonB-dependent receptor-like beta-barrel" evidence="11">
    <location>
        <begin position="231"/>
        <end position="676"/>
    </location>
</feature>
<dbReference type="InterPro" id="IPR012910">
    <property type="entry name" value="Plug_dom"/>
</dbReference>
<evidence type="ECO:0000256" key="10">
    <source>
        <dbReference type="SAM" id="SignalP"/>
    </source>
</evidence>
<dbReference type="EMBL" id="BMLK01000008">
    <property type="protein sequence ID" value="GGN49819.1"/>
    <property type="molecule type" value="Genomic_DNA"/>
</dbReference>
<dbReference type="InterPro" id="IPR036942">
    <property type="entry name" value="Beta-barrel_TonB_sf"/>
</dbReference>
<evidence type="ECO:0000256" key="6">
    <source>
        <dbReference type="ARBA" id="ARBA00023136"/>
    </source>
</evidence>
<dbReference type="InterPro" id="IPR037066">
    <property type="entry name" value="Plug_dom_sf"/>
</dbReference>
<evidence type="ECO:0000256" key="8">
    <source>
        <dbReference type="PROSITE-ProRule" id="PRU01360"/>
    </source>
</evidence>
<dbReference type="InterPro" id="IPR039426">
    <property type="entry name" value="TonB-dep_rcpt-like"/>
</dbReference>
<dbReference type="PANTHER" id="PTHR30069:SF49">
    <property type="entry name" value="OUTER MEMBRANE PROTEIN C"/>
    <property type="match status" value="1"/>
</dbReference>
<name>A0ABQ2JKG0_9SPHN</name>
<keyword evidence="13" id="KW-0675">Receptor</keyword>
<dbReference type="PROSITE" id="PS52016">
    <property type="entry name" value="TONB_DEPENDENT_REC_3"/>
    <property type="match status" value="1"/>
</dbReference>
<evidence type="ECO:0000313" key="14">
    <source>
        <dbReference type="Proteomes" id="UP000605099"/>
    </source>
</evidence>
<evidence type="ECO:0000256" key="5">
    <source>
        <dbReference type="ARBA" id="ARBA00023077"/>
    </source>
</evidence>
<accession>A0ABQ2JKG0</accession>
<evidence type="ECO:0000256" key="3">
    <source>
        <dbReference type="ARBA" id="ARBA00022452"/>
    </source>
</evidence>
<dbReference type="Proteomes" id="UP000605099">
    <property type="component" value="Unassembled WGS sequence"/>
</dbReference>
<gene>
    <name evidence="13" type="ORF">GCM10011349_20850</name>
</gene>